<dbReference type="InterPro" id="IPR032199">
    <property type="entry name" value="RMI1_C"/>
</dbReference>
<evidence type="ECO:0000256" key="3">
    <source>
        <dbReference type="SAM" id="MobiDB-lite"/>
    </source>
</evidence>
<accession>A0AAW2G0S5</accession>
<comment type="caution">
    <text evidence="7">The sequence shown here is derived from an EMBL/GenBank/DDBJ whole genome shotgun (WGS) entry which is preliminary data.</text>
</comment>
<dbReference type="SMART" id="SM01161">
    <property type="entry name" value="DUF1767"/>
    <property type="match status" value="1"/>
</dbReference>
<organism evidence="7 8">
    <name type="scientific">Cardiocondyla obscurior</name>
    <dbReference type="NCBI Taxonomy" id="286306"/>
    <lineage>
        <taxon>Eukaryota</taxon>
        <taxon>Metazoa</taxon>
        <taxon>Ecdysozoa</taxon>
        <taxon>Arthropoda</taxon>
        <taxon>Hexapoda</taxon>
        <taxon>Insecta</taxon>
        <taxon>Pterygota</taxon>
        <taxon>Neoptera</taxon>
        <taxon>Endopterygota</taxon>
        <taxon>Hymenoptera</taxon>
        <taxon>Apocrita</taxon>
        <taxon>Aculeata</taxon>
        <taxon>Formicoidea</taxon>
        <taxon>Formicidae</taxon>
        <taxon>Myrmicinae</taxon>
        <taxon>Cardiocondyla</taxon>
    </lineage>
</organism>
<feature type="region of interest" description="Disordered" evidence="3">
    <location>
        <begin position="403"/>
        <end position="438"/>
    </location>
</feature>
<dbReference type="InterPro" id="IPR013894">
    <property type="entry name" value="RMI1_OB"/>
</dbReference>
<dbReference type="InterPro" id="IPR049363">
    <property type="entry name" value="RMI1_N"/>
</dbReference>
<evidence type="ECO:0000313" key="7">
    <source>
        <dbReference type="EMBL" id="KAL0119970.1"/>
    </source>
</evidence>
<feature type="domain" description="RMI1 N-terminal" evidence="6">
    <location>
        <begin position="13"/>
        <end position="62"/>
    </location>
</feature>
<sequence>MNENLLKRIKNKLNAKFYVMNDSWLKDCVKFFVEDKNPSEMTDKHILNFVESQWQLSDLREISNENGCLPKNLMQQMRITLTGTYVLQVDKMYDIASSKYKQLSEIRKVNTQNLEVTEGEEKQAEWQPKSKRMMQLCLTDGVQDVTAIEYTPVKKITDTLLPGYKVMIIGPVVCRRGIILLEDNKYKEVGGEVESLLKPNALENVLARALGEPENPDPYNDNEPFKNMNPQNIQRATYSPNNNDNFFDDDFEDAVDLEAVTAIEQQSRETAVQERLESMPDRNQTVRKESNESIEETLLDIDFEPFENWPSDPSTSEVIPPQIENKKPVKEKMIIEEASTSTHKLPSSRNVFNQNASEFPDDDFDLIECDVIIETDDLSSRQDVNPVKNKIEMCPPLASMLKSTNRNVPRDVGNCISPKTTQKKKSTAKTPKVPQQMPKTMTIPNFFKSPSAPKICALRDVLCEPITEKTYKTVRGQVKNHSALKKRGKCWSVTALIADDTSSVEVCFDSKILEGFLGFTVNEFSLKKKLAKLDPEVNIDLRMRLRKAQHEIQNLDALLKLELVKDEMPKVVGISQLTAEQKNLMKTSA</sequence>
<dbReference type="Proteomes" id="UP001430953">
    <property type="component" value="Unassembled WGS sequence"/>
</dbReference>
<comment type="similarity">
    <text evidence="1">Belongs to the RMI1 family.</text>
</comment>
<dbReference type="PANTHER" id="PTHR14790:SF15">
    <property type="entry name" value="RECQ-MEDIATED GENOME INSTABILITY PROTEIN 1"/>
    <property type="match status" value="1"/>
</dbReference>
<dbReference type="GO" id="GO:0000712">
    <property type="term" value="P:resolution of meiotic recombination intermediates"/>
    <property type="evidence" value="ECO:0007669"/>
    <property type="project" value="TreeGrafter"/>
</dbReference>
<evidence type="ECO:0000259" key="6">
    <source>
        <dbReference type="Pfam" id="PF21000"/>
    </source>
</evidence>
<dbReference type="InterPro" id="IPR042470">
    <property type="entry name" value="RMI1_N_C_sf"/>
</dbReference>
<dbReference type="EMBL" id="JADYXP020000007">
    <property type="protein sequence ID" value="KAL0119970.1"/>
    <property type="molecule type" value="Genomic_DNA"/>
</dbReference>
<dbReference type="Pfam" id="PF21000">
    <property type="entry name" value="RMI1_N_N"/>
    <property type="match status" value="1"/>
</dbReference>
<evidence type="ECO:0000256" key="2">
    <source>
        <dbReference type="ARBA" id="ARBA00018987"/>
    </source>
</evidence>
<evidence type="ECO:0000259" key="4">
    <source>
        <dbReference type="Pfam" id="PF08585"/>
    </source>
</evidence>
<dbReference type="GO" id="GO:0031422">
    <property type="term" value="C:RecQ family helicase-topoisomerase III complex"/>
    <property type="evidence" value="ECO:0007669"/>
    <property type="project" value="TreeGrafter"/>
</dbReference>
<protein>
    <recommendedName>
        <fullName evidence="2">RecQ-mediated genome instability protein 1</fullName>
    </recommendedName>
</protein>
<dbReference type="Gene3D" id="2.40.50.770">
    <property type="entry name" value="RecQ-mediated genome instability protein Rmi1, C-terminal domain"/>
    <property type="match status" value="1"/>
</dbReference>
<feature type="domain" description="RecQ mediated genome instability protein 1 OB-fold" evidence="4">
    <location>
        <begin position="69"/>
        <end position="201"/>
    </location>
</feature>
<evidence type="ECO:0000259" key="5">
    <source>
        <dbReference type="Pfam" id="PF16099"/>
    </source>
</evidence>
<feature type="domain" description="RecQ-mediated genome instability protein 1 C-terminal OB-fold" evidence="5">
    <location>
        <begin position="474"/>
        <end position="586"/>
    </location>
</feature>
<dbReference type="GO" id="GO:0000166">
    <property type="term" value="F:nucleotide binding"/>
    <property type="evidence" value="ECO:0007669"/>
    <property type="project" value="InterPro"/>
</dbReference>
<proteinExistence type="inferred from homology"/>
<dbReference type="GO" id="GO:0000724">
    <property type="term" value="P:double-strand break repair via homologous recombination"/>
    <property type="evidence" value="ECO:0007669"/>
    <property type="project" value="TreeGrafter"/>
</dbReference>
<gene>
    <name evidence="7" type="ORF">PUN28_007975</name>
</gene>
<reference evidence="7 8" key="1">
    <citation type="submission" date="2023-03" db="EMBL/GenBank/DDBJ databases">
        <title>High recombination rates correlate with genetic variation in Cardiocondyla obscurior ants.</title>
        <authorList>
            <person name="Errbii M."/>
        </authorList>
    </citation>
    <scope>NUCLEOTIDE SEQUENCE [LARGE SCALE GENOMIC DNA]</scope>
    <source>
        <strain evidence="7">Alpha-2009</strain>
        <tissue evidence="7">Whole body</tissue>
    </source>
</reference>
<name>A0AAW2G0S5_9HYME</name>
<dbReference type="AlphaFoldDB" id="A0AAW2G0S5"/>
<evidence type="ECO:0000313" key="8">
    <source>
        <dbReference type="Proteomes" id="UP001430953"/>
    </source>
</evidence>
<dbReference type="PANTHER" id="PTHR14790">
    <property type="entry name" value="RECQ-MEDIATED GENOME INSTABILITY PROTEIN 1 RMI1"/>
    <property type="match status" value="1"/>
</dbReference>
<evidence type="ECO:0000256" key="1">
    <source>
        <dbReference type="ARBA" id="ARBA00006395"/>
    </source>
</evidence>
<dbReference type="GO" id="GO:0016604">
    <property type="term" value="C:nuclear body"/>
    <property type="evidence" value="ECO:0007669"/>
    <property type="project" value="TreeGrafter"/>
</dbReference>
<keyword evidence="8" id="KW-1185">Reference proteome</keyword>
<dbReference type="Pfam" id="PF08585">
    <property type="entry name" value="RMI1_N_C"/>
    <property type="match status" value="1"/>
</dbReference>
<dbReference type="Pfam" id="PF16099">
    <property type="entry name" value="RMI1_C"/>
    <property type="match status" value="1"/>
</dbReference>